<dbReference type="Proteomes" id="UP001152320">
    <property type="component" value="Chromosome 13"/>
</dbReference>
<proteinExistence type="predicted"/>
<organism evidence="3 4">
    <name type="scientific">Holothuria leucospilota</name>
    <name type="common">Black long sea cucumber</name>
    <name type="synonym">Mertensiothuria leucospilota</name>
    <dbReference type="NCBI Taxonomy" id="206669"/>
    <lineage>
        <taxon>Eukaryota</taxon>
        <taxon>Metazoa</taxon>
        <taxon>Echinodermata</taxon>
        <taxon>Eleutherozoa</taxon>
        <taxon>Echinozoa</taxon>
        <taxon>Holothuroidea</taxon>
        <taxon>Aspidochirotacea</taxon>
        <taxon>Aspidochirotida</taxon>
        <taxon>Holothuriidae</taxon>
        <taxon>Holothuria</taxon>
    </lineage>
</organism>
<reference evidence="3" key="1">
    <citation type="submission" date="2021-10" db="EMBL/GenBank/DDBJ databases">
        <title>Tropical sea cucumber genome reveals ecological adaptation and Cuvierian tubules defense mechanism.</title>
        <authorList>
            <person name="Chen T."/>
        </authorList>
    </citation>
    <scope>NUCLEOTIDE SEQUENCE</scope>
    <source>
        <strain evidence="3">Nanhai2018</strain>
        <tissue evidence="3">Muscle</tissue>
    </source>
</reference>
<keyword evidence="2" id="KW-0732">Signal</keyword>
<dbReference type="InterPro" id="IPR038875">
    <property type="entry name" value="PLA2_conodipine-like"/>
</dbReference>
<dbReference type="InterPro" id="IPR036444">
    <property type="entry name" value="PLipase_A2_dom_sf"/>
</dbReference>
<dbReference type="OrthoDB" id="10043382at2759"/>
<dbReference type="PANTHER" id="PTHR37687">
    <property type="entry name" value="AGAP006772-PA"/>
    <property type="match status" value="1"/>
</dbReference>
<comment type="caution">
    <text evidence="3">The sequence shown here is derived from an EMBL/GenBank/DDBJ whole genome shotgun (WGS) entry which is preliminary data.</text>
</comment>
<dbReference type="GO" id="GO:0006644">
    <property type="term" value="P:phospholipid metabolic process"/>
    <property type="evidence" value="ECO:0007669"/>
    <property type="project" value="InterPro"/>
</dbReference>
<evidence type="ECO:0000313" key="3">
    <source>
        <dbReference type="EMBL" id="KAJ8030546.1"/>
    </source>
</evidence>
<dbReference type="PANTHER" id="PTHR37687:SF1">
    <property type="entry name" value="AGAP006772-PA"/>
    <property type="match status" value="1"/>
</dbReference>
<feature type="chain" id="PRO_5040192348" evidence="2">
    <location>
        <begin position="17"/>
        <end position="471"/>
    </location>
</feature>
<name>A0A9Q1BQ29_HOLLE</name>
<evidence type="ECO:0000256" key="2">
    <source>
        <dbReference type="SAM" id="SignalP"/>
    </source>
</evidence>
<feature type="region of interest" description="Disordered" evidence="1">
    <location>
        <begin position="180"/>
        <end position="204"/>
    </location>
</feature>
<dbReference type="GO" id="GO:0004623">
    <property type="term" value="F:phospholipase A2 activity"/>
    <property type="evidence" value="ECO:0007669"/>
    <property type="project" value="InterPro"/>
</dbReference>
<keyword evidence="4" id="KW-1185">Reference proteome</keyword>
<dbReference type="GO" id="GO:0050482">
    <property type="term" value="P:arachidonate secretion"/>
    <property type="evidence" value="ECO:0007669"/>
    <property type="project" value="InterPro"/>
</dbReference>
<accession>A0A9Q1BQ29</accession>
<gene>
    <name evidence="3" type="ORF">HOLleu_26998</name>
</gene>
<feature type="signal peptide" evidence="2">
    <location>
        <begin position="1"/>
        <end position="16"/>
    </location>
</feature>
<dbReference type="AlphaFoldDB" id="A0A9Q1BQ29"/>
<dbReference type="Gene3D" id="1.20.90.10">
    <property type="entry name" value="Phospholipase A2 domain"/>
    <property type="match status" value="1"/>
</dbReference>
<sequence>MFWQSMTVFLLGCTLAGNTLTSAISFSRPIARKRSELADGEDLIQALKFLERYEGARRLGFLDNSISNDLSDYGNEQEMLMPFVPSLPRNLVQGNELPPPPFALDDYPLEGPYGDPYDWGQMFNTEIDRPMGGDQRRMTIGDRIQENVDFNQLMNRLIEDAVMEEVLREDAQEAAETLRADLADEESSSYSVEPELNYSETSDDYGLDLPSYSIDIGDARLEELSDYSTSSEEDEEVDEELLEAVILRLAESELEQELSDEASGILEDNNTEMEPPVEEIIQEDLNTEVKIDNFISKIMAELVAGSESLADKLMNEIEEEKGILDEEAEDTEGSESSFEDVIFSNGWNSPSAESQQLVKREDSCPALDYILDDCSVVDDFPGLGDEGYKDGFGESCNRHQLCYFCSGTFDIPTKLCDDTYKMELMNICNEDPECDFRAKYFWLSALASRESTDSILPVCREACVVGYLLNY</sequence>
<dbReference type="EMBL" id="JAIZAY010000013">
    <property type="protein sequence ID" value="KAJ8030546.1"/>
    <property type="molecule type" value="Genomic_DNA"/>
</dbReference>
<evidence type="ECO:0000313" key="4">
    <source>
        <dbReference type="Proteomes" id="UP001152320"/>
    </source>
</evidence>
<evidence type="ECO:0000256" key="1">
    <source>
        <dbReference type="SAM" id="MobiDB-lite"/>
    </source>
</evidence>
<protein>
    <submittedName>
        <fullName evidence="3">Uncharacterized protein</fullName>
    </submittedName>
</protein>